<feature type="compositionally biased region" description="Basic residues" evidence="1">
    <location>
        <begin position="304"/>
        <end position="314"/>
    </location>
</feature>
<reference evidence="3 4" key="1">
    <citation type="submission" date="2020-01" db="EMBL/GenBank/DDBJ databases">
        <title>Spongiivirga citrea KCTC 32990T.</title>
        <authorList>
            <person name="Wang G."/>
        </authorList>
    </citation>
    <scope>NUCLEOTIDE SEQUENCE [LARGE SCALE GENOMIC DNA]</scope>
    <source>
        <strain evidence="3 4">KCTC 32990</strain>
    </source>
</reference>
<feature type="chain" id="PRO_5027089905" evidence="2">
    <location>
        <begin position="19"/>
        <end position="323"/>
    </location>
</feature>
<accession>A0A6M0CLH1</accession>
<keyword evidence="4" id="KW-1185">Reference proteome</keyword>
<keyword evidence="2" id="KW-0732">Signal</keyword>
<dbReference type="Pfam" id="PF13557">
    <property type="entry name" value="Phenol_MetA_deg"/>
    <property type="match status" value="1"/>
</dbReference>
<evidence type="ECO:0000256" key="2">
    <source>
        <dbReference type="SAM" id="SignalP"/>
    </source>
</evidence>
<name>A0A6M0CLH1_9FLAO</name>
<gene>
    <name evidence="3" type="ORF">GWK10_05720</name>
</gene>
<sequence length="323" mass="36851">MRLLFSLITLLSTLPILAQYTEVINSNRPGVSKSPFSVGTGVLQFEGGFQYRKIDHELRQFEATGFDANLEIRYGLLLEQLELSAEVSYEFSDYLFRASGTELNQSGLKQTLVGAKYLVFDPWKKEQKPNLYSWNANNKFQWRDLLPAVSIFAGANLYTSQDAPFTFPNEFSASPRVMIATQNNFLGRLVLVTNFSYSNIGQDFPEYGYVVTLTHSFNGNWSLYVENQGIKSDNYADVIFRGGLAYLLNRDIQVEATYGGNFKNTPFQVFGNIGISYRIDNHQDKEIKNDDFDKKTNNIDNKKERKRQKAKNSKKKFEDDGGL</sequence>
<protein>
    <submittedName>
        <fullName evidence="3">Transporter</fullName>
    </submittedName>
</protein>
<feature type="compositionally biased region" description="Basic and acidic residues" evidence="1">
    <location>
        <begin position="288"/>
        <end position="303"/>
    </location>
</feature>
<comment type="caution">
    <text evidence="3">The sequence shown here is derived from an EMBL/GenBank/DDBJ whole genome shotgun (WGS) entry which is preliminary data.</text>
</comment>
<evidence type="ECO:0000256" key="1">
    <source>
        <dbReference type="SAM" id="MobiDB-lite"/>
    </source>
</evidence>
<dbReference type="RefSeq" id="WP_164030109.1">
    <property type="nucleotide sequence ID" value="NZ_JAABOQ010000002.1"/>
</dbReference>
<proteinExistence type="predicted"/>
<evidence type="ECO:0000313" key="4">
    <source>
        <dbReference type="Proteomes" id="UP000474296"/>
    </source>
</evidence>
<dbReference type="EMBL" id="JAABOQ010000002">
    <property type="protein sequence ID" value="NER16699.1"/>
    <property type="molecule type" value="Genomic_DNA"/>
</dbReference>
<feature type="signal peptide" evidence="2">
    <location>
        <begin position="1"/>
        <end position="18"/>
    </location>
</feature>
<evidence type="ECO:0000313" key="3">
    <source>
        <dbReference type="EMBL" id="NER16699.1"/>
    </source>
</evidence>
<organism evidence="3 4">
    <name type="scientific">Spongiivirga citrea</name>
    <dbReference type="NCBI Taxonomy" id="1481457"/>
    <lineage>
        <taxon>Bacteria</taxon>
        <taxon>Pseudomonadati</taxon>
        <taxon>Bacteroidota</taxon>
        <taxon>Flavobacteriia</taxon>
        <taxon>Flavobacteriales</taxon>
        <taxon>Flavobacteriaceae</taxon>
        <taxon>Spongiivirga</taxon>
    </lineage>
</organism>
<dbReference type="InterPro" id="IPR025737">
    <property type="entry name" value="FApF"/>
</dbReference>
<dbReference type="AlphaFoldDB" id="A0A6M0CLH1"/>
<dbReference type="Proteomes" id="UP000474296">
    <property type="component" value="Unassembled WGS sequence"/>
</dbReference>
<feature type="region of interest" description="Disordered" evidence="1">
    <location>
        <begin position="288"/>
        <end position="323"/>
    </location>
</feature>